<accession>A0AB34G7U1</accession>
<name>A0AB34G7U1_9HYPO</name>
<dbReference type="InterPro" id="IPR003781">
    <property type="entry name" value="CoA-bd"/>
</dbReference>
<evidence type="ECO:0000313" key="2">
    <source>
        <dbReference type="EMBL" id="KAJ6447078.1"/>
    </source>
</evidence>
<evidence type="ECO:0000313" key="3">
    <source>
        <dbReference type="Proteomes" id="UP001163105"/>
    </source>
</evidence>
<dbReference type="SUPFAM" id="SSF51735">
    <property type="entry name" value="NAD(P)-binding Rossmann-fold domains"/>
    <property type="match status" value="1"/>
</dbReference>
<gene>
    <name evidence="2" type="ORF">O9K51_01853</name>
</gene>
<dbReference type="SMART" id="SM00881">
    <property type="entry name" value="CoA_binding"/>
    <property type="match status" value="1"/>
</dbReference>
<proteinExistence type="predicted"/>
<sequence length="436" mass="45965">MYYRLDLGVPPRLAQIAPRGLRRDDAVHEHVGQVAVPALGPAPRLWVGILPALKRAEGAHVDALPHPRRLLVRQLVGRDAGADVAQHPAHVAPLGVRGRHLAQQVADLAAAGLLPVRVHALDAGPGHVAAVGVAEAVEDAVGARVADEHVVLVAPEGERAARLDDARQLGPGARVVEPVRRLASHDHIDGAVVEEGEVLGAALPEGHFGVVRGRGGLFHHAGAHVEPDDLAEARAHLPRDEAVAAAQVQQRALLRRRMMRQVKLAIDAPSISNHIRDTDHKPAMATEATARRFFSSPLFAVVGASSNPAKFGHKVHAWYLDRGLNVTPINPGSPSVNVGGKDHATAPNLSALPEPKKTSVSIITAPAVTLGVLEEAKKLGIPGIWLQPGTFDEAVLKSALADGAFEAVVYGDGGRGHDGWCVLVDGDKALREAEKL</sequence>
<dbReference type="PANTHER" id="PTHR33303">
    <property type="entry name" value="CYTOPLASMIC PROTEIN-RELATED"/>
    <property type="match status" value="1"/>
</dbReference>
<comment type="caution">
    <text evidence="2">The sequence shown here is derived from an EMBL/GenBank/DDBJ whole genome shotgun (WGS) entry which is preliminary data.</text>
</comment>
<organism evidence="2 3">
    <name type="scientific">Purpureocillium lavendulum</name>
    <dbReference type="NCBI Taxonomy" id="1247861"/>
    <lineage>
        <taxon>Eukaryota</taxon>
        <taxon>Fungi</taxon>
        <taxon>Dikarya</taxon>
        <taxon>Ascomycota</taxon>
        <taxon>Pezizomycotina</taxon>
        <taxon>Sordariomycetes</taxon>
        <taxon>Hypocreomycetidae</taxon>
        <taxon>Hypocreales</taxon>
        <taxon>Ophiocordycipitaceae</taxon>
        <taxon>Purpureocillium</taxon>
    </lineage>
</organism>
<reference evidence="2" key="1">
    <citation type="submission" date="2023-01" db="EMBL/GenBank/DDBJ databases">
        <title>The growth and conidiation of Purpureocillium lavendulum are regulated by nitrogen source and histone H3K14 acetylation.</title>
        <authorList>
            <person name="Tang P."/>
            <person name="Han J."/>
            <person name="Zhang C."/>
            <person name="Tang P."/>
            <person name="Qi F."/>
            <person name="Zhang K."/>
            <person name="Liang L."/>
        </authorList>
    </citation>
    <scope>NUCLEOTIDE SEQUENCE</scope>
    <source>
        <strain evidence="2">YMF1.00683</strain>
    </source>
</reference>
<dbReference type="EMBL" id="JAQHRD010000001">
    <property type="protein sequence ID" value="KAJ6447078.1"/>
    <property type="molecule type" value="Genomic_DNA"/>
</dbReference>
<dbReference type="Pfam" id="PF13380">
    <property type="entry name" value="CoA_binding_2"/>
    <property type="match status" value="1"/>
</dbReference>
<evidence type="ECO:0000259" key="1">
    <source>
        <dbReference type="SMART" id="SM00881"/>
    </source>
</evidence>
<dbReference type="PANTHER" id="PTHR33303:SF2">
    <property type="entry name" value="COA-BINDING DOMAIN-CONTAINING PROTEIN"/>
    <property type="match status" value="1"/>
</dbReference>
<dbReference type="InterPro" id="IPR036291">
    <property type="entry name" value="NAD(P)-bd_dom_sf"/>
</dbReference>
<dbReference type="AlphaFoldDB" id="A0AB34G7U1"/>
<feature type="domain" description="CoA-binding" evidence="1">
    <location>
        <begin position="293"/>
        <end position="390"/>
    </location>
</feature>
<keyword evidence="3" id="KW-1185">Reference proteome</keyword>
<protein>
    <submittedName>
        <fullName evidence="2">NAD(P)-binding domain-containingprotein</fullName>
    </submittedName>
</protein>
<dbReference type="Gene3D" id="3.40.50.720">
    <property type="entry name" value="NAD(P)-binding Rossmann-like Domain"/>
    <property type="match status" value="1"/>
</dbReference>
<dbReference type="Proteomes" id="UP001163105">
    <property type="component" value="Unassembled WGS sequence"/>
</dbReference>